<feature type="domain" description="DUF4216" evidence="2">
    <location>
        <begin position="27"/>
        <end position="98"/>
    </location>
</feature>
<accession>A0AAW1WV82</accession>
<evidence type="ECO:0000259" key="2">
    <source>
        <dbReference type="Pfam" id="PF13952"/>
    </source>
</evidence>
<keyword evidence="4" id="KW-1185">Reference proteome</keyword>
<evidence type="ECO:0000256" key="1">
    <source>
        <dbReference type="SAM" id="MobiDB-lite"/>
    </source>
</evidence>
<dbReference type="EMBL" id="JBEDUW010000005">
    <property type="protein sequence ID" value="KAK9928674.1"/>
    <property type="molecule type" value="Genomic_DNA"/>
</dbReference>
<dbReference type="PANTHER" id="PTHR48258:SF15">
    <property type="entry name" value="OS02G0543900 PROTEIN"/>
    <property type="match status" value="1"/>
</dbReference>
<protein>
    <recommendedName>
        <fullName evidence="2">DUF4216 domain-containing protein</fullName>
    </recommendedName>
</protein>
<dbReference type="SUPFAM" id="SSF101447">
    <property type="entry name" value="Formin homology 2 domain (FH2 domain)"/>
    <property type="match status" value="1"/>
</dbReference>
<organism evidence="3 4">
    <name type="scientific">Rubus argutus</name>
    <name type="common">Southern blackberry</name>
    <dbReference type="NCBI Taxonomy" id="59490"/>
    <lineage>
        <taxon>Eukaryota</taxon>
        <taxon>Viridiplantae</taxon>
        <taxon>Streptophyta</taxon>
        <taxon>Embryophyta</taxon>
        <taxon>Tracheophyta</taxon>
        <taxon>Spermatophyta</taxon>
        <taxon>Magnoliopsida</taxon>
        <taxon>eudicotyledons</taxon>
        <taxon>Gunneridae</taxon>
        <taxon>Pentapetalae</taxon>
        <taxon>rosids</taxon>
        <taxon>fabids</taxon>
        <taxon>Rosales</taxon>
        <taxon>Rosaceae</taxon>
        <taxon>Rosoideae</taxon>
        <taxon>Rosoideae incertae sedis</taxon>
        <taxon>Rubus</taxon>
    </lineage>
</organism>
<dbReference type="AlphaFoldDB" id="A0AAW1WV82"/>
<dbReference type="Proteomes" id="UP001457282">
    <property type="component" value="Unassembled WGS sequence"/>
</dbReference>
<evidence type="ECO:0000313" key="3">
    <source>
        <dbReference type="EMBL" id="KAK9928674.1"/>
    </source>
</evidence>
<dbReference type="PANTHER" id="PTHR48258">
    <property type="entry name" value="DUF4218 DOMAIN-CONTAINING PROTEIN-RELATED"/>
    <property type="match status" value="1"/>
</dbReference>
<gene>
    <name evidence="3" type="ORF">M0R45_025797</name>
</gene>
<name>A0AAW1WV82_RUBAR</name>
<dbReference type="Pfam" id="PF03004">
    <property type="entry name" value="Transposase_24"/>
    <property type="match status" value="1"/>
</dbReference>
<comment type="caution">
    <text evidence="3">The sequence shown here is derived from an EMBL/GenBank/DDBJ whole genome shotgun (WGS) entry which is preliminary data.</text>
</comment>
<proteinExistence type="predicted"/>
<dbReference type="InterPro" id="IPR025312">
    <property type="entry name" value="DUF4216"/>
</dbReference>
<sequence>MSVSSRKDKNPRVDCLPYYGRLTEIIRITYSIDIKYNLFKCDWVNPSTGIKLDLFNYTLVNFKCLLYKNDRIGDEPFILASQAHQVWYTPDPSGQDWLNVVHMPWRDLSIVQTNNTKEADISSEAMNQHLIITQQPSKAPRLDPPPPPPPPPPPSSPHPPSPPPAEIEVQATAPNGRGHGKVSQNEKVEKSVGDDVKEGIWTKVKKNLLNIPEGYKAVCLRCCNTLWKDHKSKTKCNFFEKNKEDPDLSLKVPAHILTEQWSELVAYWSSEDAKVIARRNYTNRELYRPIHTTGQKHFAQLRYEMEQNGEETDKMNVWKKSHDQSDRDMAEAIEEYDKLHLLEPEDQRNFKLLKIKIIKYFMK</sequence>
<reference evidence="3 4" key="1">
    <citation type="journal article" date="2023" name="G3 (Bethesda)">
        <title>A chromosome-length genome assembly and annotation of blackberry (Rubus argutus, cv. 'Hillquist').</title>
        <authorList>
            <person name="Bruna T."/>
            <person name="Aryal R."/>
            <person name="Dudchenko O."/>
            <person name="Sargent D.J."/>
            <person name="Mead D."/>
            <person name="Buti M."/>
            <person name="Cavallini A."/>
            <person name="Hytonen T."/>
            <person name="Andres J."/>
            <person name="Pham M."/>
            <person name="Weisz D."/>
            <person name="Mascagni F."/>
            <person name="Usai G."/>
            <person name="Natali L."/>
            <person name="Bassil N."/>
            <person name="Fernandez G.E."/>
            <person name="Lomsadze A."/>
            <person name="Armour M."/>
            <person name="Olukolu B."/>
            <person name="Poorten T."/>
            <person name="Britton C."/>
            <person name="Davik J."/>
            <person name="Ashrafi H."/>
            <person name="Aiden E.L."/>
            <person name="Borodovsky M."/>
            <person name="Worthington M."/>
        </authorList>
    </citation>
    <scope>NUCLEOTIDE SEQUENCE [LARGE SCALE GENOMIC DNA]</scope>
    <source>
        <strain evidence="3">PI 553951</strain>
    </source>
</reference>
<feature type="compositionally biased region" description="Pro residues" evidence="1">
    <location>
        <begin position="142"/>
        <end position="165"/>
    </location>
</feature>
<dbReference type="InterPro" id="IPR004252">
    <property type="entry name" value="Probable_transposase_24"/>
</dbReference>
<dbReference type="Pfam" id="PF13952">
    <property type="entry name" value="DUF4216"/>
    <property type="match status" value="1"/>
</dbReference>
<feature type="region of interest" description="Disordered" evidence="1">
    <location>
        <begin position="137"/>
        <end position="192"/>
    </location>
</feature>
<evidence type="ECO:0000313" key="4">
    <source>
        <dbReference type="Proteomes" id="UP001457282"/>
    </source>
</evidence>